<feature type="region of interest" description="Disordered" evidence="1">
    <location>
        <begin position="47"/>
        <end position="66"/>
    </location>
</feature>
<dbReference type="EMBL" id="JARK01001367">
    <property type="protein sequence ID" value="EYC17144.1"/>
    <property type="molecule type" value="Genomic_DNA"/>
</dbReference>
<dbReference type="OrthoDB" id="5822489at2759"/>
<evidence type="ECO:0000313" key="3">
    <source>
        <dbReference type="Proteomes" id="UP000024635"/>
    </source>
</evidence>
<evidence type="ECO:0000256" key="1">
    <source>
        <dbReference type="SAM" id="MobiDB-lite"/>
    </source>
</evidence>
<accession>A0A016UP26</accession>
<sequence length="214" mass="24679">MPPAGHCIGHIRIQRLYDAQMKSNAWRIPHDASDEFFLQAASLFGERGQQKPSSSPGAHQRQLRHDREQAKMKHFLLICAIVAAVSCDGPVYVDELEDLVPSGSDRYQLKLLDDDDYMTRSEKQQRLNAILSRQPAYIQQQYQTILQYEQSRRASKAQYKQQRADQLGLGSWARQMDAIDNDMSISEAEADRRENDLKRQFYSSQPGAIWIYDD</sequence>
<reference evidence="3" key="1">
    <citation type="journal article" date="2015" name="Nat. Genet.">
        <title>The genome and transcriptome of the zoonotic hookworm Ancylostoma ceylanicum identify infection-specific gene families.</title>
        <authorList>
            <person name="Schwarz E.M."/>
            <person name="Hu Y."/>
            <person name="Antoshechkin I."/>
            <person name="Miller M.M."/>
            <person name="Sternberg P.W."/>
            <person name="Aroian R.V."/>
        </authorList>
    </citation>
    <scope>NUCLEOTIDE SEQUENCE</scope>
    <source>
        <strain evidence="3">HY135</strain>
    </source>
</reference>
<gene>
    <name evidence="2" type="primary">Acey_s0031.g2296</name>
    <name evidence="2" type="ORF">Y032_0031g2296</name>
</gene>
<organism evidence="2 3">
    <name type="scientific">Ancylostoma ceylanicum</name>
    <dbReference type="NCBI Taxonomy" id="53326"/>
    <lineage>
        <taxon>Eukaryota</taxon>
        <taxon>Metazoa</taxon>
        <taxon>Ecdysozoa</taxon>
        <taxon>Nematoda</taxon>
        <taxon>Chromadorea</taxon>
        <taxon>Rhabditida</taxon>
        <taxon>Rhabditina</taxon>
        <taxon>Rhabditomorpha</taxon>
        <taxon>Strongyloidea</taxon>
        <taxon>Ancylostomatidae</taxon>
        <taxon>Ancylostomatinae</taxon>
        <taxon>Ancylostoma</taxon>
    </lineage>
</organism>
<dbReference type="SUPFAM" id="SSF158855">
    <property type="entry name" value="Lipase chaperone-like"/>
    <property type="match status" value="1"/>
</dbReference>
<keyword evidence="3" id="KW-1185">Reference proteome</keyword>
<name>A0A016UP26_9BILA</name>
<dbReference type="Proteomes" id="UP000024635">
    <property type="component" value="Unassembled WGS sequence"/>
</dbReference>
<protein>
    <submittedName>
        <fullName evidence="2">Uncharacterized protein</fullName>
    </submittedName>
</protein>
<proteinExistence type="predicted"/>
<dbReference type="AlphaFoldDB" id="A0A016UP26"/>
<evidence type="ECO:0000313" key="2">
    <source>
        <dbReference type="EMBL" id="EYC17144.1"/>
    </source>
</evidence>
<comment type="caution">
    <text evidence="2">The sequence shown here is derived from an EMBL/GenBank/DDBJ whole genome shotgun (WGS) entry which is preliminary data.</text>
</comment>